<feature type="chain" id="PRO_5028251289" evidence="11">
    <location>
        <begin position="33"/>
        <end position="1596"/>
    </location>
</feature>
<reference evidence="14" key="1">
    <citation type="submission" date="2025-08" db="UniProtKB">
        <authorList>
            <consortium name="RefSeq"/>
        </authorList>
    </citation>
    <scope>IDENTIFICATION</scope>
    <source>
        <tissue evidence="14">Total insect</tissue>
    </source>
</reference>
<feature type="domain" description="Cadherin" evidence="12">
    <location>
        <begin position="1025"/>
        <end position="1138"/>
    </location>
</feature>
<keyword evidence="7 10" id="KW-0472">Membrane</keyword>
<sequence length="1596" mass="173137">MRPAPPAPAGALYALYAALAVLLAVCAGPSDAAKPGLCEVETGQSNIILDVEESRGPQINQQTSPADLPVVGDPFSDIALDLVFPKGSPMFILNGKRLQLLHPLDRDSSNLSHIVFQLICTVKATKKKRTIPVIVRVSDINDNAPHFVNLPYETTVSELTPVGTTIFQGVQATDADAGVNGLMEYMVVPGDAAAVTAAHQAQPRTHYADGYGYFTINLPHQGQVTVNRSLDYERTQRYLVTIMATDRARNSSERLSSSATLTVNVRDDDDQDPSFIYQGCMLLDGACINPEYTASVQSGRLAGVLHVSPEKIQAVDMDSINSPIAYSFLSGSPASFRDYFEINPQTGAVRQTQPVDTSVTKKFHLIIKAAEVSEAKRFATAKLEITVKPVDVNPPEIIATATEGYVEENSPVGTQILDVNGRPISFTVTDADLGPEDPKPTYTFELTTNFFRIEKGVLAVNEEDLDRDPPSPGKFRFQVVAREKGGNAASSPLSLTVTLTDVNDNAPRLPMIPPVSVQAGDGKREVIKVEATDNDEGDNALVTYSIYHVSNNGRLKFVIDPDTGLIETMGKLNAGEQYSITVQATDTGGRSSQTIVEVKVVPGPNTRSPVFQQSVYEVQVSEGAAINTTVATITAKDPEDDPVSYSIVSGNDLRQFAIGDKTGVITIIRKLDREDLTRYQLLIKAEDTGGLSSTATVNIKVTDINDKNPEFVGLPYVFRVREGEANQTVGSVHANDADEGQNAVVYYSVPEDVPFAVDTMTGEVRTKVALDYEKQKEYRFVVTARDGAPDPRLATATVTVEVMDVEDELPVFKQLTYDVHVPENVPDHVVAQVRAEDPDTVKRVTYVIRQGPTDLFAIDAKTGVIRTTRGLDYERESQYILVVGTQENPGSGAGATTRVVVNVDDRNDIPPVFTAVARPVTLEDDVSIGTRVTTLTATDSDGTAPGNKVRYELIGRGKASKYFTVDSDSGVLSVRDDLRKEADQSYQVDVKAYDLGEPQLSSVMSVPVFVRHTATVAPETGLGFAEDAYTVEVPENATAGTLVKTLTIVNSKAHRTAPAPLHCSIVSGNDGGLFYVNVTEERNCELRVSGAAPLDSEQRAQYLLTVQLDTLPGLVNPAQATTRIKVQVEDLNDNVPTFVFPASGLEAATGRYFGAVPQDAQIGTSVLQVKAEDGDGGRFGRVQYALVDAAATDTDNDVASDGGSDSDFFALDADTGVLKTKRSLEEVPPQRLPFRLAVEARDNPGGVGGSNAARAQVIVNIVTPSNLLVLVLQDVRPERVQGEAQRLVAILEQHSGLVVGVDRLTARHYLADNATLQTDSSGTDVWFYAVDPVTGRILERNSTRVQRSVLEKQAVSNITLDVSANLQATATAIHEPYVVARAKTAVAVSWEVFPYALIVIACVILVLGVVGIVYICVSWSRYKAYKERMQRMYVVPRYDPVFVEPNLKEYETQVLQMSVPLDDNDSYNDLQLDFSQKNHAFSMDNVSYITKENHADSIGQQSPVSSDAATTARASSIVGGVETLRRREMKPNNLTGHDPPSNNHHYDRSQEENNVGHLNASATNENVLFCEKKDYSHLGGFTYINDCNSIETTTEL</sequence>
<feature type="domain" description="Cadherin" evidence="12">
    <location>
        <begin position="398"/>
        <end position="509"/>
    </location>
</feature>
<feature type="domain" description="Cadherin" evidence="12">
    <location>
        <begin position="90"/>
        <end position="147"/>
    </location>
</feature>
<feature type="signal peptide" evidence="11">
    <location>
        <begin position="1"/>
        <end position="32"/>
    </location>
</feature>
<dbReference type="GO" id="GO:0016477">
    <property type="term" value="P:cell migration"/>
    <property type="evidence" value="ECO:0007669"/>
    <property type="project" value="TreeGrafter"/>
</dbReference>
<evidence type="ECO:0000256" key="10">
    <source>
        <dbReference type="SAM" id="Phobius"/>
    </source>
</evidence>
<dbReference type="GO" id="GO:0007156">
    <property type="term" value="P:homophilic cell adhesion via plasma membrane adhesion molecules"/>
    <property type="evidence" value="ECO:0007669"/>
    <property type="project" value="InterPro"/>
</dbReference>
<evidence type="ECO:0000256" key="5">
    <source>
        <dbReference type="ARBA" id="ARBA00022837"/>
    </source>
</evidence>
<feature type="region of interest" description="Disordered" evidence="9">
    <location>
        <begin position="1528"/>
        <end position="1550"/>
    </location>
</feature>
<evidence type="ECO:0000256" key="9">
    <source>
        <dbReference type="SAM" id="MobiDB-lite"/>
    </source>
</evidence>
<dbReference type="FunFam" id="2.60.40.60:FF:000020">
    <property type="entry name" value="Dachsous cadherin-related 1b"/>
    <property type="match status" value="1"/>
</dbReference>
<feature type="domain" description="Cadherin" evidence="12">
    <location>
        <begin position="526"/>
        <end position="611"/>
    </location>
</feature>
<evidence type="ECO:0000313" key="13">
    <source>
        <dbReference type="Proteomes" id="UP000515158"/>
    </source>
</evidence>
<dbReference type="RefSeq" id="XP_034249971.1">
    <property type="nucleotide sequence ID" value="XM_034394080.1"/>
</dbReference>
<dbReference type="PROSITE" id="PS00232">
    <property type="entry name" value="CADHERIN_1"/>
    <property type="match status" value="3"/>
</dbReference>
<evidence type="ECO:0000256" key="11">
    <source>
        <dbReference type="SAM" id="SignalP"/>
    </source>
</evidence>
<feature type="domain" description="Cadherin" evidence="12">
    <location>
        <begin position="612"/>
        <end position="711"/>
    </location>
</feature>
<dbReference type="Gene3D" id="2.60.40.60">
    <property type="entry name" value="Cadherins"/>
    <property type="match status" value="11"/>
</dbReference>
<dbReference type="PANTHER" id="PTHR24027">
    <property type="entry name" value="CADHERIN-23"/>
    <property type="match status" value="1"/>
</dbReference>
<dbReference type="GeneID" id="117650562"/>
<evidence type="ECO:0000256" key="8">
    <source>
        <dbReference type="PROSITE-ProRule" id="PRU00043"/>
    </source>
</evidence>
<dbReference type="FunFam" id="2.60.40.60:FF:000232">
    <property type="entry name" value="Neural-cadherin"/>
    <property type="match status" value="1"/>
</dbReference>
<dbReference type="GO" id="GO:0045296">
    <property type="term" value="F:cadherin binding"/>
    <property type="evidence" value="ECO:0007669"/>
    <property type="project" value="TreeGrafter"/>
</dbReference>
<dbReference type="GO" id="GO:0009653">
    <property type="term" value="P:anatomical structure morphogenesis"/>
    <property type="evidence" value="ECO:0007669"/>
    <property type="project" value="UniProtKB-ARBA"/>
</dbReference>
<name>A0A6P8ZYZ4_THRPL</name>
<keyword evidence="6 10" id="KW-1133">Transmembrane helix</keyword>
<evidence type="ECO:0000256" key="7">
    <source>
        <dbReference type="ARBA" id="ARBA00023136"/>
    </source>
</evidence>
<proteinExistence type="predicted"/>
<keyword evidence="5 8" id="KW-0106">Calcium</keyword>
<dbReference type="Proteomes" id="UP000515158">
    <property type="component" value="Unplaced"/>
</dbReference>
<feature type="compositionally biased region" description="Polar residues" evidence="9">
    <location>
        <begin position="1532"/>
        <end position="1543"/>
    </location>
</feature>
<feature type="domain" description="Cadherin" evidence="12">
    <location>
        <begin position="148"/>
        <end position="275"/>
    </location>
</feature>
<protein>
    <submittedName>
        <fullName evidence="14">Cadherin-99C</fullName>
    </submittedName>
</protein>
<dbReference type="InParanoid" id="A0A6P8ZYZ4"/>
<dbReference type="CTD" id="43528"/>
<dbReference type="InterPro" id="IPR039808">
    <property type="entry name" value="Cadherin"/>
</dbReference>
<feature type="domain" description="Cadherin" evidence="12">
    <location>
        <begin position="914"/>
        <end position="1020"/>
    </location>
</feature>
<dbReference type="InterPro" id="IPR015919">
    <property type="entry name" value="Cadherin-like_sf"/>
</dbReference>
<feature type="transmembrane region" description="Helical" evidence="10">
    <location>
        <begin position="1392"/>
        <end position="1419"/>
    </location>
</feature>
<dbReference type="PRINTS" id="PR00205">
    <property type="entry name" value="CADHERIN"/>
</dbReference>
<organism evidence="14">
    <name type="scientific">Thrips palmi</name>
    <name type="common">Melon thrips</name>
    <dbReference type="NCBI Taxonomy" id="161013"/>
    <lineage>
        <taxon>Eukaryota</taxon>
        <taxon>Metazoa</taxon>
        <taxon>Ecdysozoa</taxon>
        <taxon>Arthropoda</taxon>
        <taxon>Hexapoda</taxon>
        <taxon>Insecta</taxon>
        <taxon>Pterygota</taxon>
        <taxon>Neoptera</taxon>
        <taxon>Paraneoptera</taxon>
        <taxon>Thysanoptera</taxon>
        <taxon>Terebrantia</taxon>
        <taxon>Thripoidea</taxon>
        <taxon>Thripidae</taxon>
        <taxon>Thrips</taxon>
    </lineage>
</organism>
<dbReference type="FunFam" id="2.60.40.60:FF:000363">
    <property type="entry name" value="Dachsous cadherin-related 1a"/>
    <property type="match status" value="1"/>
</dbReference>
<keyword evidence="4" id="KW-0677">Repeat</keyword>
<keyword evidence="3 11" id="KW-0732">Signal</keyword>
<dbReference type="FunFam" id="2.60.40.60:FF:000315">
    <property type="entry name" value="CaDHerin family"/>
    <property type="match status" value="1"/>
</dbReference>
<evidence type="ECO:0000256" key="6">
    <source>
        <dbReference type="ARBA" id="ARBA00022989"/>
    </source>
</evidence>
<evidence type="ECO:0000256" key="1">
    <source>
        <dbReference type="ARBA" id="ARBA00004167"/>
    </source>
</evidence>
<evidence type="ECO:0000313" key="14">
    <source>
        <dbReference type="RefSeq" id="XP_034249971.1"/>
    </source>
</evidence>
<dbReference type="FunFam" id="2.60.40.60:FF:000275">
    <property type="entry name" value="Si:dkey-30k22.7"/>
    <property type="match status" value="1"/>
</dbReference>
<feature type="domain" description="Cadherin" evidence="12">
    <location>
        <begin position="1148"/>
        <end position="1279"/>
    </location>
</feature>
<keyword evidence="2 10" id="KW-0812">Transmembrane</keyword>
<feature type="domain" description="Cadherin" evidence="12">
    <location>
        <begin position="288"/>
        <end position="397"/>
    </location>
</feature>
<dbReference type="SMART" id="SM00112">
    <property type="entry name" value="CA"/>
    <property type="match status" value="11"/>
</dbReference>
<dbReference type="FunFam" id="2.60.40.60:FF:000403">
    <property type="entry name" value="Protocadherin 15"/>
    <property type="match status" value="1"/>
</dbReference>
<evidence type="ECO:0000259" key="12">
    <source>
        <dbReference type="PROSITE" id="PS50268"/>
    </source>
</evidence>
<accession>A0A6P8ZYZ4</accession>
<comment type="subcellular location">
    <subcellularLocation>
        <location evidence="1">Membrane</location>
        <topology evidence="1">Single-pass membrane protein</topology>
    </subcellularLocation>
</comment>
<evidence type="ECO:0000256" key="3">
    <source>
        <dbReference type="ARBA" id="ARBA00022729"/>
    </source>
</evidence>
<gene>
    <name evidence="14" type="primary">LOC117650562</name>
</gene>
<dbReference type="FunCoup" id="A0A6P8ZYZ4">
    <property type="interactions" value="129"/>
</dbReference>
<evidence type="ECO:0000256" key="4">
    <source>
        <dbReference type="ARBA" id="ARBA00022737"/>
    </source>
</evidence>
<dbReference type="GO" id="GO:0016342">
    <property type="term" value="C:catenin complex"/>
    <property type="evidence" value="ECO:0007669"/>
    <property type="project" value="TreeGrafter"/>
</dbReference>
<dbReference type="FunFam" id="2.60.40.60:FF:000381">
    <property type="entry name" value="Protocadherin 15"/>
    <property type="match status" value="1"/>
</dbReference>
<dbReference type="GO" id="GO:0005509">
    <property type="term" value="F:calcium ion binding"/>
    <property type="evidence" value="ECO:0007669"/>
    <property type="project" value="UniProtKB-UniRule"/>
</dbReference>
<dbReference type="SUPFAM" id="SSF49313">
    <property type="entry name" value="Cadherin-like"/>
    <property type="match status" value="10"/>
</dbReference>
<dbReference type="PROSITE" id="PS50268">
    <property type="entry name" value="CADHERIN_2"/>
    <property type="match status" value="11"/>
</dbReference>
<dbReference type="PANTHER" id="PTHR24027:SF422">
    <property type="entry name" value="CADHERIN DOMAIN-CONTAINING PROTEIN"/>
    <property type="match status" value="1"/>
</dbReference>
<dbReference type="GO" id="GO:0060429">
    <property type="term" value="P:epithelium development"/>
    <property type="evidence" value="ECO:0007669"/>
    <property type="project" value="UniProtKB-ARBA"/>
</dbReference>
<dbReference type="GO" id="GO:0008013">
    <property type="term" value="F:beta-catenin binding"/>
    <property type="evidence" value="ECO:0007669"/>
    <property type="project" value="TreeGrafter"/>
</dbReference>
<dbReference type="InterPro" id="IPR002126">
    <property type="entry name" value="Cadherin-like_dom"/>
</dbReference>
<feature type="domain" description="Cadherin" evidence="12">
    <location>
        <begin position="712"/>
        <end position="812"/>
    </location>
</feature>
<dbReference type="Pfam" id="PF00028">
    <property type="entry name" value="Cadherin"/>
    <property type="match status" value="9"/>
</dbReference>
<dbReference type="OrthoDB" id="10029135at2759"/>
<dbReference type="InterPro" id="IPR020894">
    <property type="entry name" value="Cadherin_CS"/>
</dbReference>
<keyword evidence="13" id="KW-1185">Reference proteome</keyword>
<feature type="domain" description="Cadherin" evidence="12">
    <location>
        <begin position="813"/>
        <end position="913"/>
    </location>
</feature>
<evidence type="ECO:0000256" key="2">
    <source>
        <dbReference type="ARBA" id="ARBA00022692"/>
    </source>
</evidence>
<dbReference type="KEGG" id="tpal:117650562"/>
<dbReference type="CDD" id="cd11304">
    <property type="entry name" value="Cadherin_repeat"/>
    <property type="match status" value="10"/>
</dbReference>